<sequence>MPLNIKSMRRVDTRRPLPLLIVIVAQIKSSDNGKDHEIGVGVVDDDVVIPPQTKFSGVYRSELVCRSVCRSVGPSVRINCPLSNSSSFNASFTNLGQKLYLHDFKATFKRGSRQVKN</sequence>
<reference evidence="1" key="2">
    <citation type="submission" date="2020-11" db="EMBL/GenBank/DDBJ databases">
        <authorList>
            <person name="McCartney M.A."/>
            <person name="Auch B."/>
            <person name="Kono T."/>
            <person name="Mallez S."/>
            <person name="Becker A."/>
            <person name="Gohl D.M."/>
            <person name="Silverstein K.A.T."/>
            <person name="Koren S."/>
            <person name="Bechman K.B."/>
            <person name="Herman A."/>
            <person name="Abrahante J.E."/>
            <person name="Garbe J."/>
        </authorList>
    </citation>
    <scope>NUCLEOTIDE SEQUENCE</scope>
    <source>
        <strain evidence="1">Duluth1</strain>
        <tissue evidence="1">Whole animal</tissue>
    </source>
</reference>
<dbReference type="AlphaFoldDB" id="A0A9D4L2F7"/>
<evidence type="ECO:0000313" key="1">
    <source>
        <dbReference type="EMBL" id="KAH3849236.1"/>
    </source>
</evidence>
<comment type="caution">
    <text evidence="1">The sequence shown here is derived from an EMBL/GenBank/DDBJ whole genome shotgun (WGS) entry which is preliminary data.</text>
</comment>
<evidence type="ECO:0000313" key="2">
    <source>
        <dbReference type="Proteomes" id="UP000828390"/>
    </source>
</evidence>
<organism evidence="1 2">
    <name type="scientific">Dreissena polymorpha</name>
    <name type="common">Zebra mussel</name>
    <name type="synonym">Mytilus polymorpha</name>
    <dbReference type="NCBI Taxonomy" id="45954"/>
    <lineage>
        <taxon>Eukaryota</taxon>
        <taxon>Metazoa</taxon>
        <taxon>Spiralia</taxon>
        <taxon>Lophotrochozoa</taxon>
        <taxon>Mollusca</taxon>
        <taxon>Bivalvia</taxon>
        <taxon>Autobranchia</taxon>
        <taxon>Heteroconchia</taxon>
        <taxon>Euheterodonta</taxon>
        <taxon>Imparidentia</taxon>
        <taxon>Neoheterodontei</taxon>
        <taxon>Myida</taxon>
        <taxon>Dreissenoidea</taxon>
        <taxon>Dreissenidae</taxon>
        <taxon>Dreissena</taxon>
    </lineage>
</organism>
<proteinExistence type="predicted"/>
<dbReference type="EMBL" id="JAIWYP010000003">
    <property type="protein sequence ID" value="KAH3849236.1"/>
    <property type="molecule type" value="Genomic_DNA"/>
</dbReference>
<dbReference type="Proteomes" id="UP000828390">
    <property type="component" value="Unassembled WGS sequence"/>
</dbReference>
<name>A0A9D4L2F7_DREPO</name>
<reference evidence="1" key="1">
    <citation type="journal article" date="2019" name="bioRxiv">
        <title>The Genome of the Zebra Mussel, Dreissena polymorpha: A Resource for Invasive Species Research.</title>
        <authorList>
            <person name="McCartney M.A."/>
            <person name="Auch B."/>
            <person name="Kono T."/>
            <person name="Mallez S."/>
            <person name="Zhang Y."/>
            <person name="Obille A."/>
            <person name="Becker A."/>
            <person name="Abrahante J.E."/>
            <person name="Garbe J."/>
            <person name="Badalamenti J.P."/>
            <person name="Herman A."/>
            <person name="Mangelson H."/>
            <person name="Liachko I."/>
            <person name="Sullivan S."/>
            <person name="Sone E.D."/>
            <person name="Koren S."/>
            <person name="Silverstein K.A.T."/>
            <person name="Beckman K.B."/>
            <person name="Gohl D.M."/>
        </authorList>
    </citation>
    <scope>NUCLEOTIDE SEQUENCE</scope>
    <source>
        <strain evidence="1">Duluth1</strain>
        <tissue evidence="1">Whole animal</tissue>
    </source>
</reference>
<protein>
    <submittedName>
        <fullName evidence="1">Uncharacterized protein</fullName>
    </submittedName>
</protein>
<gene>
    <name evidence="1" type="ORF">DPMN_091632</name>
</gene>
<accession>A0A9D4L2F7</accession>
<keyword evidence="2" id="KW-1185">Reference proteome</keyword>